<evidence type="ECO:0008006" key="3">
    <source>
        <dbReference type="Google" id="ProtNLM"/>
    </source>
</evidence>
<dbReference type="Proteomes" id="UP001595793">
    <property type="component" value="Unassembled WGS sequence"/>
</dbReference>
<keyword evidence="2" id="KW-1185">Reference proteome</keyword>
<dbReference type="EMBL" id="JBHSAS010000006">
    <property type="protein sequence ID" value="MFC4027183.1"/>
    <property type="molecule type" value="Genomic_DNA"/>
</dbReference>
<protein>
    <recommendedName>
        <fullName evidence="3">PIN domain-containing protein</fullName>
    </recommendedName>
</protein>
<dbReference type="RefSeq" id="WP_290234776.1">
    <property type="nucleotide sequence ID" value="NZ_JAUFPZ010000002.1"/>
</dbReference>
<evidence type="ECO:0000313" key="1">
    <source>
        <dbReference type="EMBL" id="MFC4027183.1"/>
    </source>
</evidence>
<name>A0ABV8H555_9FLAO</name>
<reference evidence="2" key="1">
    <citation type="journal article" date="2019" name="Int. J. Syst. Evol. Microbiol.">
        <title>The Global Catalogue of Microorganisms (GCM) 10K type strain sequencing project: providing services to taxonomists for standard genome sequencing and annotation.</title>
        <authorList>
            <consortium name="The Broad Institute Genomics Platform"/>
            <consortium name="The Broad Institute Genome Sequencing Center for Infectious Disease"/>
            <person name="Wu L."/>
            <person name="Ma J."/>
        </authorList>
    </citation>
    <scope>NUCLEOTIDE SEQUENCE [LARGE SCALE GENOMIC DNA]</scope>
    <source>
        <strain evidence="2">CECT 9128</strain>
    </source>
</reference>
<organism evidence="1 2">
    <name type="scientific">Zunongwangia endophytica</name>
    <dbReference type="NCBI Taxonomy" id="1808945"/>
    <lineage>
        <taxon>Bacteria</taxon>
        <taxon>Pseudomonadati</taxon>
        <taxon>Bacteroidota</taxon>
        <taxon>Flavobacteriia</taxon>
        <taxon>Flavobacteriales</taxon>
        <taxon>Flavobacteriaceae</taxon>
        <taxon>Zunongwangia</taxon>
    </lineage>
</organism>
<comment type="caution">
    <text evidence="1">The sequence shown here is derived from an EMBL/GenBank/DDBJ whole genome shotgun (WGS) entry which is preliminary data.</text>
</comment>
<evidence type="ECO:0000313" key="2">
    <source>
        <dbReference type="Proteomes" id="UP001595793"/>
    </source>
</evidence>
<gene>
    <name evidence="1" type="ORF">ACFOS1_07190</name>
</gene>
<proteinExistence type="predicted"/>
<sequence length="179" mass="20721">MMIKDLYDSIDSSKLILFDADVIIHFITGDRLLDLFNIMPNDSVIHEKVHDELCANRNTKKTLDNLKSLGFFSLINFGRNYDMIREYAHITSVQLRGAGESACMAYCRYSDDIIASSNLKDIKNYCNLHNMQFLTTFDFIGLAYHTGKWTEDQCNNFINKLVGKHKIPYKNLQDYLKSL</sequence>
<accession>A0ABV8H555</accession>